<reference evidence="4 5" key="1">
    <citation type="submission" date="2024-06" db="EMBL/GenBank/DDBJ databases">
        <title>The Natural Products Discovery Center: Release of the First 8490 Sequenced Strains for Exploring Actinobacteria Biosynthetic Diversity.</title>
        <authorList>
            <person name="Kalkreuter E."/>
            <person name="Kautsar S.A."/>
            <person name="Yang D."/>
            <person name="Bader C.D."/>
            <person name="Teijaro C.N."/>
            <person name="Fluegel L."/>
            <person name="Davis C.M."/>
            <person name="Simpson J.R."/>
            <person name="Lauterbach L."/>
            <person name="Steele A.D."/>
            <person name="Gui C."/>
            <person name="Meng S."/>
            <person name="Li G."/>
            <person name="Viehrig K."/>
            <person name="Ye F."/>
            <person name="Su P."/>
            <person name="Kiefer A.F."/>
            <person name="Nichols A."/>
            <person name="Cepeda A.J."/>
            <person name="Yan W."/>
            <person name="Fan B."/>
            <person name="Jiang Y."/>
            <person name="Adhikari A."/>
            <person name="Zheng C.-J."/>
            <person name="Schuster L."/>
            <person name="Cowan T.M."/>
            <person name="Smanski M.J."/>
            <person name="Chevrette M.G."/>
            <person name="De Carvalho L.P.S."/>
            <person name="Shen B."/>
        </authorList>
    </citation>
    <scope>NUCLEOTIDE SEQUENCE [LARGE SCALE GENOMIC DNA]</scope>
    <source>
        <strain evidence="4 5">NPDC019583</strain>
    </source>
</reference>
<evidence type="ECO:0000313" key="5">
    <source>
        <dbReference type="Proteomes" id="UP001550603"/>
    </source>
</evidence>
<dbReference type="Pfam" id="PF00583">
    <property type="entry name" value="Acetyltransf_1"/>
    <property type="match status" value="2"/>
</dbReference>
<feature type="domain" description="N-acetyltransferase" evidence="3">
    <location>
        <begin position="13"/>
        <end position="152"/>
    </location>
</feature>
<evidence type="ECO:0000313" key="4">
    <source>
        <dbReference type="EMBL" id="MEU2268531.1"/>
    </source>
</evidence>
<organism evidence="4 5">
    <name type="scientific">Streptomyces olindensis</name>
    <dbReference type="NCBI Taxonomy" id="358823"/>
    <lineage>
        <taxon>Bacteria</taxon>
        <taxon>Bacillati</taxon>
        <taxon>Actinomycetota</taxon>
        <taxon>Actinomycetes</taxon>
        <taxon>Kitasatosporales</taxon>
        <taxon>Streptomycetaceae</taxon>
        <taxon>Streptomyces</taxon>
    </lineage>
</organism>
<dbReference type="CDD" id="cd04301">
    <property type="entry name" value="NAT_SF"/>
    <property type="match status" value="2"/>
</dbReference>
<name>A0ABV2XWY2_9ACTN</name>
<keyword evidence="1 4" id="KW-0808">Transferase</keyword>
<dbReference type="EMBL" id="JBEYBN010000026">
    <property type="protein sequence ID" value="MEU2268531.1"/>
    <property type="molecule type" value="Genomic_DNA"/>
</dbReference>
<dbReference type="PANTHER" id="PTHR43877">
    <property type="entry name" value="AMINOALKYLPHOSPHONATE N-ACETYLTRANSFERASE-RELATED-RELATED"/>
    <property type="match status" value="1"/>
</dbReference>
<dbReference type="InterPro" id="IPR000182">
    <property type="entry name" value="GNAT_dom"/>
</dbReference>
<dbReference type="PANTHER" id="PTHR43877:SF1">
    <property type="entry name" value="ACETYLTRANSFERASE"/>
    <property type="match status" value="1"/>
</dbReference>
<evidence type="ECO:0000256" key="2">
    <source>
        <dbReference type="ARBA" id="ARBA00023315"/>
    </source>
</evidence>
<protein>
    <submittedName>
        <fullName evidence="4">GNAT family N-acetyltransferase</fullName>
        <ecNumber evidence="4">2.3.1.-</ecNumber>
    </submittedName>
</protein>
<gene>
    <name evidence="4" type="ORF">ABZ568_19435</name>
</gene>
<dbReference type="SUPFAM" id="SSF55729">
    <property type="entry name" value="Acyl-CoA N-acyltransferases (Nat)"/>
    <property type="match status" value="2"/>
</dbReference>
<dbReference type="InterPro" id="IPR050832">
    <property type="entry name" value="Bact_Acetyltransf"/>
</dbReference>
<keyword evidence="5" id="KW-1185">Reference proteome</keyword>
<comment type="caution">
    <text evidence="4">The sequence shown here is derived from an EMBL/GenBank/DDBJ whole genome shotgun (WGS) entry which is preliminary data.</text>
</comment>
<evidence type="ECO:0000259" key="3">
    <source>
        <dbReference type="PROSITE" id="PS51186"/>
    </source>
</evidence>
<dbReference type="RefSeq" id="WP_359789997.1">
    <property type="nucleotide sequence ID" value="NZ_JBEYBN010000026.1"/>
</dbReference>
<dbReference type="GO" id="GO:0016746">
    <property type="term" value="F:acyltransferase activity"/>
    <property type="evidence" value="ECO:0007669"/>
    <property type="project" value="UniProtKB-KW"/>
</dbReference>
<dbReference type="InterPro" id="IPR016181">
    <property type="entry name" value="Acyl_CoA_acyltransferase"/>
</dbReference>
<dbReference type="Gene3D" id="3.40.630.30">
    <property type="match status" value="1"/>
</dbReference>
<feature type="domain" description="N-acetyltransferase" evidence="3">
    <location>
        <begin position="164"/>
        <end position="308"/>
    </location>
</feature>
<proteinExistence type="predicted"/>
<accession>A0ABV2XWY2</accession>
<sequence>MSAPPRLRLPPGYRSRPATLTDVPAIHRLVATCERDLHGRVDTAADSIAADLARPGLDPESDTLLVHDAGGVPAGWAWVHGGRRSMIDVHPDHRGKGLGSALLAWAEERARRAGSARLAQTLPDGDRTAAGLLLSRRYQPYITQWLLRIEMPGEPEVPEAPPGITVRPFRPGDERAAYRLTEDAFDEWQQRRKPYVEWARLTVERPTFAPALSPVAFADGRMVGAVLSLAVPESDEGYIDRVAVRRDHRDRGIARSLLREAFRGFWLRGRRSCALWTHSATGALTLYERVGMTVVHGSTVFSKALDDEGDAVAGL</sequence>
<evidence type="ECO:0000256" key="1">
    <source>
        <dbReference type="ARBA" id="ARBA00022679"/>
    </source>
</evidence>
<dbReference type="EC" id="2.3.1.-" evidence="4"/>
<dbReference type="PROSITE" id="PS51186">
    <property type="entry name" value="GNAT"/>
    <property type="match status" value="2"/>
</dbReference>
<dbReference type="Proteomes" id="UP001550603">
    <property type="component" value="Unassembled WGS sequence"/>
</dbReference>
<keyword evidence="2 4" id="KW-0012">Acyltransferase</keyword>